<evidence type="ECO:0000256" key="10">
    <source>
        <dbReference type="SAM" id="MobiDB-lite"/>
    </source>
</evidence>
<evidence type="ECO:0000256" key="9">
    <source>
        <dbReference type="ARBA" id="ARBA00023136"/>
    </source>
</evidence>
<dbReference type="STRING" id="105231.A0A1Y1HV05"/>
<dbReference type="InterPro" id="IPR003591">
    <property type="entry name" value="Leu-rich_rpt_typical-subtyp"/>
</dbReference>
<accession>A0A1Y1HV05</accession>
<feature type="chain" id="PRO_5012056033" description="Disease resistance R13L4/SHOC-2-like LRR domain-containing protein" evidence="12">
    <location>
        <begin position="19"/>
        <end position="1111"/>
    </location>
</feature>
<dbReference type="Pfam" id="PF00560">
    <property type="entry name" value="LRR_1"/>
    <property type="match status" value="4"/>
</dbReference>
<evidence type="ECO:0000259" key="13">
    <source>
        <dbReference type="Pfam" id="PF23598"/>
    </source>
</evidence>
<dbReference type="Pfam" id="PF13855">
    <property type="entry name" value="LRR_8"/>
    <property type="match status" value="1"/>
</dbReference>
<feature type="transmembrane region" description="Helical" evidence="11">
    <location>
        <begin position="1004"/>
        <end position="1028"/>
    </location>
</feature>
<evidence type="ECO:0000256" key="6">
    <source>
        <dbReference type="ARBA" id="ARBA00022729"/>
    </source>
</evidence>
<dbReference type="SMART" id="SM00369">
    <property type="entry name" value="LRR_TYP"/>
    <property type="match status" value="8"/>
</dbReference>
<organism evidence="14 15">
    <name type="scientific">Klebsormidium nitens</name>
    <name type="common">Green alga</name>
    <name type="synonym">Ulothrix nitens</name>
    <dbReference type="NCBI Taxonomy" id="105231"/>
    <lineage>
        <taxon>Eukaryota</taxon>
        <taxon>Viridiplantae</taxon>
        <taxon>Streptophyta</taxon>
        <taxon>Klebsormidiophyceae</taxon>
        <taxon>Klebsormidiales</taxon>
        <taxon>Klebsormidiaceae</taxon>
        <taxon>Klebsormidium</taxon>
    </lineage>
</organism>
<keyword evidence="15" id="KW-1185">Reference proteome</keyword>
<dbReference type="Gene3D" id="3.80.10.10">
    <property type="entry name" value="Ribonuclease Inhibitor"/>
    <property type="match status" value="3"/>
</dbReference>
<evidence type="ECO:0000313" key="14">
    <source>
        <dbReference type="EMBL" id="GAQ82460.1"/>
    </source>
</evidence>
<gene>
    <name evidence="14" type="ORF">KFL_001120040</name>
</gene>
<feature type="region of interest" description="Disordered" evidence="10">
    <location>
        <begin position="328"/>
        <end position="367"/>
    </location>
</feature>
<keyword evidence="9 11" id="KW-0472">Membrane</keyword>
<keyword evidence="4" id="KW-0433">Leucine-rich repeat</keyword>
<evidence type="ECO:0000256" key="2">
    <source>
        <dbReference type="ARBA" id="ARBA00004236"/>
    </source>
</evidence>
<evidence type="ECO:0000256" key="1">
    <source>
        <dbReference type="ARBA" id="ARBA00004167"/>
    </source>
</evidence>
<dbReference type="InterPro" id="IPR032675">
    <property type="entry name" value="LRR_dom_sf"/>
</dbReference>
<keyword evidence="3" id="KW-1003">Cell membrane</keyword>
<dbReference type="AlphaFoldDB" id="A0A1Y1HV05"/>
<dbReference type="OrthoDB" id="1434454at2759"/>
<dbReference type="EMBL" id="DF237061">
    <property type="protein sequence ID" value="GAQ82460.1"/>
    <property type="molecule type" value="Genomic_DNA"/>
</dbReference>
<keyword evidence="6 12" id="KW-0732">Signal</keyword>
<dbReference type="PANTHER" id="PTHR46662">
    <property type="entry name" value="DI-GLUCOSE BINDING PROTEIN WITH LEUCINE-RICH REPEAT DOMAIN-CONTAINING PROTEIN"/>
    <property type="match status" value="1"/>
</dbReference>
<dbReference type="GO" id="GO:0004672">
    <property type="term" value="F:protein kinase activity"/>
    <property type="evidence" value="ECO:0000318"/>
    <property type="project" value="GO_Central"/>
</dbReference>
<evidence type="ECO:0000256" key="8">
    <source>
        <dbReference type="ARBA" id="ARBA00022989"/>
    </source>
</evidence>
<feature type="region of interest" description="Disordered" evidence="10">
    <location>
        <begin position="199"/>
        <end position="225"/>
    </location>
</feature>
<dbReference type="InterPro" id="IPR001611">
    <property type="entry name" value="Leu-rich_rpt"/>
</dbReference>
<dbReference type="Proteomes" id="UP000054558">
    <property type="component" value="Unassembled WGS sequence"/>
</dbReference>
<proteinExistence type="predicted"/>
<evidence type="ECO:0000313" key="15">
    <source>
        <dbReference type="Proteomes" id="UP000054558"/>
    </source>
</evidence>
<dbReference type="FunFam" id="3.80.10.10:FF:000095">
    <property type="entry name" value="LRR receptor-like serine/threonine-protein kinase GSO1"/>
    <property type="match status" value="1"/>
</dbReference>
<feature type="compositionally biased region" description="Pro residues" evidence="10">
    <location>
        <begin position="345"/>
        <end position="359"/>
    </location>
</feature>
<protein>
    <recommendedName>
        <fullName evidence="13">Disease resistance R13L4/SHOC-2-like LRR domain-containing protein</fullName>
    </recommendedName>
</protein>
<sequence length="1111" mass="119422">MLLTAALLLLYLSAACEAQGQGIDERPALVGRAKTAAGWKEELVLVRQDEWMQEGGGVLGEGRSRHEAGRAADLGVGFREASESGQELEQRARAKQGRPVSWREKEIGLVEKRNYDEQSLVVGDALSSRPDVHFLVEGSLQGVPGGEFEGPEGNGGVLSSMQLESGERFGHPVLGRNHTSKAFSRSRGEALAAVAGKFQDGTQEREASKSNARQPSVTTAGLDDSRVLQPRRHVLNAEQSTGWGASDDSVASTLWHLLPLTQGRSQWERGPAFSWSNPSKPALRLARRIHQRLQRARVLAEENAAGVPAENTLHRRYSKLEGFAPGPAPLPALGTSSPASNPGFAPNPAPASAPIPGPAAGPALAPAPASLPPAPSCPNITIPGLTPSPDRKTAYSDALALAAIKLVASNLTATKNWRGDDPCNNDWPRVLCEQQADGLLYVVQLDLSYMFLGGAIAPGICQLSKLRYLSLAGNNISGNLPASLGAMPRLQVLHLYDNNLTGPLPPELGWLSQLEELRAETNRLNGTVPASLGALQNLVLLSLSQNQLSGQIPPSLGRSQNLMIMRINNNGLIGSLPASLTDLINLQELDLSFNNLTGPIWPYLLGKLSRVQTLRLNNNNLTGPLDSTVGDMRALQTLELSNNKLQGTLPTRLSELHNLQYVSIRNNQLTGSIPKELGYNSNINYLMLSNNTLNGYLPDALGNILNLQELWLDGNQFSGPLPSGLGNLAQLKKMHLENNFFTGALPDNFNGLSYLQELWLDNNALSDPLNPLLAQCSSLSVLSMNNNSLTGSLPDEYGDISTLTYVSLANNSLMGPIPLTFGNPTGLRVIALQNNQLNGTIPPTLGKLTYLQQLWLQNNSLEGAIPAQLGNLKNVDLRLDGNLNICACVDALTLHFRFGTKLPFDSARKELLSLSLANGLGIQRQQVNLVGNVTYNGTNAYMTVNVLPLGNMSLTEGQIRAMVRGLKSRSVALPESMQDVTKYEVVGVEVPPDISLTDPKPSSAVIAGAAVGAVAALVLVLCTVSFFLHNRLKHAREKRASLEEGGSFDGSIESDDQETQRRRFSTFLLKCLAKAPCKNRGERCKRGGRSGRARWIIGSFGGRRAISGARG</sequence>
<evidence type="ECO:0000256" key="12">
    <source>
        <dbReference type="SAM" id="SignalP"/>
    </source>
</evidence>
<evidence type="ECO:0000256" key="3">
    <source>
        <dbReference type="ARBA" id="ARBA00022475"/>
    </source>
</evidence>
<keyword evidence="5 11" id="KW-0812">Transmembrane</keyword>
<comment type="subcellular location">
    <subcellularLocation>
        <location evidence="2">Cell membrane</location>
    </subcellularLocation>
    <subcellularLocation>
        <location evidence="1">Membrane</location>
        <topology evidence="1">Single-pass membrane protein</topology>
    </subcellularLocation>
</comment>
<evidence type="ECO:0000256" key="11">
    <source>
        <dbReference type="SAM" id="Phobius"/>
    </source>
</evidence>
<feature type="region of interest" description="Disordered" evidence="10">
    <location>
        <begin position="1039"/>
        <end position="1059"/>
    </location>
</feature>
<dbReference type="SUPFAM" id="SSF52058">
    <property type="entry name" value="L domain-like"/>
    <property type="match status" value="2"/>
</dbReference>
<dbReference type="FunFam" id="3.80.10.10:FF:000129">
    <property type="entry name" value="Leucine-rich repeat receptor-like kinase"/>
    <property type="match status" value="1"/>
</dbReference>
<dbReference type="GO" id="GO:0005886">
    <property type="term" value="C:plasma membrane"/>
    <property type="evidence" value="ECO:0007669"/>
    <property type="project" value="UniProtKB-SubCell"/>
</dbReference>
<evidence type="ECO:0000256" key="4">
    <source>
        <dbReference type="ARBA" id="ARBA00022614"/>
    </source>
</evidence>
<feature type="domain" description="Disease resistance R13L4/SHOC-2-like LRR" evidence="13">
    <location>
        <begin position="455"/>
        <end position="594"/>
    </location>
</feature>
<reference evidence="14 15" key="1">
    <citation type="journal article" date="2014" name="Nat. Commun.">
        <title>Klebsormidium flaccidum genome reveals primary factors for plant terrestrial adaptation.</title>
        <authorList>
            <person name="Hori K."/>
            <person name="Maruyama F."/>
            <person name="Fujisawa T."/>
            <person name="Togashi T."/>
            <person name="Yamamoto N."/>
            <person name="Seo M."/>
            <person name="Sato S."/>
            <person name="Yamada T."/>
            <person name="Mori H."/>
            <person name="Tajima N."/>
            <person name="Moriyama T."/>
            <person name="Ikeuchi M."/>
            <person name="Watanabe M."/>
            <person name="Wada H."/>
            <person name="Kobayashi K."/>
            <person name="Saito M."/>
            <person name="Masuda T."/>
            <person name="Sasaki-Sekimoto Y."/>
            <person name="Mashiguchi K."/>
            <person name="Awai K."/>
            <person name="Shimojima M."/>
            <person name="Masuda S."/>
            <person name="Iwai M."/>
            <person name="Nobusawa T."/>
            <person name="Narise T."/>
            <person name="Kondo S."/>
            <person name="Saito H."/>
            <person name="Sato R."/>
            <person name="Murakawa M."/>
            <person name="Ihara Y."/>
            <person name="Oshima-Yamada Y."/>
            <person name="Ohtaka K."/>
            <person name="Satoh M."/>
            <person name="Sonobe K."/>
            <person name="Ishii M."/>
            <person name="Ohtani R."/>
            <person name="Kanamori-Sato M."/>
            <person name="Honoki R."/>
            <person name="Miyazaki D."/>
            <person name="Mochizuki H."/>
            <person name="Umetsu J."/>
            <person name="Higashi K."/>
            <person name="Shibata D."/>
            <person name="Kamiya Y."/>
            <person name="Sato N."/>
            <person name="Nakamura Y."/>
            <person name="Tabata S."/>
            <person name="Ida S."/>
            <person name="Kurokawa K."/>
            <person name="Ohta H."/>
        </authorList>
    </citation>
    <scope>NUCLEOTIDE SEQUENCE [LARGE SCALE GENOMIC DNA]</scope>
    <source>
        <strain evidence="14 15">NIES-2285</strain>
    </source>
</reference>
<keyword evidence="8 11" id="KW-1133">Transmembrane helix</keyword>
<dbReference type="InterPro" id="IPR055414">
    <property type="entry name" value="LRR_R13L4/SHOC2-like"/>
</dbReference>
<keyword evidence="7" id="KW-0677">Repeat</keyword>
<dbReference type="PANTHER" id="PTHR46662:SF104">
    <property type="entry name" value="GPI-ANCHORED ADHESIN-LIKE PROTEIN PGA55-RELATED"/>
    <property type="match status" value="1"/>
</dbReference>
<name>A0A1Y1HV05_KLENI</name>
<dbReference type="FunFam" id="3.80.10.10:FF:000299">
    <property type="entry name" value="Piriformospora indica-insensitive protein 2"/>
    <property type="match status" value="1"/>
</dbReference>
<feature type="signal peptide" evidence="12">
    <location>
        <begin position="1"/>
        <end position="18"/>
    </location>
</feature>
<feature type="compositionally biased region" description="Polar residues" evidence="10">
    <location>
        <begin position="209"/>
        <end position="219"/>
    </location>
</feature>
<evidence type="ECO:0000256" key="7">
    <source>
        <dbReference type="ARBA" id="ARBA00022737"/>
    </source>
</evidence>
<evidence type="ECO:0000256" key="5">
    <source>
        <dbReference type="ARBA" id="ARBA00022692"/>
    </source>
</evidence>
<dbReference type="Pfam" id="PF23598">
    <property type="entry name" value="LRR_14"/>
    <property type="match status" value="1"/>
</dbReference>
<feature type="compositionally biased region" description="Low complexity" evidence="10">
    <location>
        <begin position="328"/>
        <end position="344"/>
    </location>
</feature>